<gene>
    <name evidence="1" type="ORF">ABM428_05945</name>
</gene>
<protein>
    <submittedName>
        <fullName evidence="1">Poly-gamma-glutamate hydrolase family protein</fullName>
    </submittedName>
</protein>
<reference evidence="1" key="1">
    <citation type="journal article" date="2020" name="Int. J. Syst. Evol. Microbiol.">
        <title>Notification of changes in taxonomic opinion previously published outside the IJSEM.</title>
        <authorList>
            <person name="Oren A."/>
            <person name="Garrity G."/>
        </authorList>
    </citation>
    <scope>NUCLEOTIDE SEQUENCE</scope>
    <source>
        <strain evidence="1">TCYB15</strain>
    </source>
</reference>
<dbReference type="EMBL" id="CP159193">
    <property type="protein sequence ID" value="XCF11383.1"/>
    <property type="molecule type" value="Genomic_DNA"/>
</dbReference>
<reference evidence="1" key="2">
    <citation type="submission" date="2024-06" db="EMBL/GenBank/DDBJ databases">
        <authorList>
            <person name="Deng Y."/>
        </authorList>
    </citation>
    <scope>NUCLEOTIDE SEQUENCE</scope>
    <source>
        <strain evidence="1">TCYB15</strain>
    </source>
</reference>
<keyword evidence="1" id="KW-0378">Hydrolase</keyword>
<dbReference type="InterPro" id="IPR038128">
    <property type="entry name" value="Gamma_PGA_hydro_sf"/>
</dbReference>
<dbReference type="AlphaFoldDB" id="A0AAU8C5M1"/>
<dbReference type="InterPro" id="IPR008585">
    <property type="entry name" value="Gamma_PGA_hydro"/>
</dbReference>
<dbReference type="Gene3D" id="3.40.630.100">
    <property type="entry name" value="Poly-gamma-glutamate hydrolase, zinc-binding motif"/>
    <property type="match status" value="1"/>
</dbReference>
<evidence type="ECO:0000313" key="1">
    <source>
        <dbReference type="EMBL" id="XCF11383.1"/>
    </source>
</evidence>
<dbReference type="GO" id="GO:0016787">
    <property type="term" value="F:hydrolase activity"/>
    <property type="evidence" value="ECO:0007669"/>
    <property type="project" value="UniProtKB-KW"/>
</dbReference>
<organism evidence="1">
    <name type="scientific">Sulfitobacter sp. TCYB15</name>
    <dbReference type="NCBI Taxonomy" id="3229275"/>
    <lineage>
        <taxon>Bacteria</taxon>
        <taxon>Pseudomonadati</taxon>
        <taxon>Pseudomonadota</taxon>
        <taxon>Alphaproteobacteria</taxon>
        <taxon>Rhodobacterales</taxon>
        <taxon>Roseobacteraceae</taxon>
        <taxon>Sulfitobacter</taxon>
    </lineage>
</organism>
<proteinExistence type="predicted"/>
<dbReference type="Pfam" id="PF05908">
    <property type="entry name" value="Gamma_PGA_hydro"/>
    <property type="match status" value="1"/>
</dbReference>
<sequence>MADRYPDFATLAAAHDHGKDYRTTVQDRGTRVAILAPHGGTIEPETASIARAVAGDDLSFYLFEALRAGAHGDYHITSHRFDEPRALALVAGADTSIAIHGRKDDGSDTVWLGGRDETLRDAVGDALRAAGFGAALNTALPGVHPSNICNRTRSGAGVQLELPRSLRRSLSQDATMMARFSTALRAAISAAGLDGDEATRRA</sequence>
<name>A0AAU8C5M1_9RHOB</name>
<dbReference type="RefSeq" id="WP_037943694.1">
    <property type="nucleotide sequence ID" value="NZ_CP159193.1"/>
</dbReference>
<accession>A0AAU8C5M1</accession>
<dbReference type="KEGG" id="suly:ABM428_05945"/>